<sequence>MSIKGNLQSLVFGLNFLSQHHCNILEILETSSLLSNSTSSRMFSYAFFLLLACTANLYAGASPTAGKNAAGSVSVARTDIGSNPIAGREASKEIWRIVYMDEALKHLLPKIRTRQSSLQPDPRTVIDALKADLHSKLKIVQDKKPNFIDG</sequence>
<reference evidence="1" key="1">
    <citation type="journal article" date="2022" name="bioRxiv">
        <title>Population genetic analysis of Ophidiomyces ophidiicola, the causative agent of snake fungal disease, indicates recent introductions to the USA.</title>
        <authorList>
            <person name="Ladner J.T."/>
            <person name="Palmer J.M."/>
            <person name="Ettinger C.L."/>
            <person name="Stajich J.E."/>
            <person name="Farrell T.M."/>
            <person name="Glorioso B.M."/>
            <person name="Lawson B."/>
            <person name="Price S.J."/>
            <person name="Stengle A.G."/>
            <person name="Grear D.A."/>
            <person name="Lorch J.M."/>
        </authorList>
    </citation>
    <scope>NUCLEOTIDE SEQUENCE</scope>
    <source>
        <strain evidence="1">NWHC 24266-5</strain>
    </source>
</reference>
<comment type="caution">
    <text evidence="1">The sequence shown here is derived from an EMBL/GenBank/DDBJ whole genome shotgun (WGS) entry which is preliminary data.</text>
</comment>
<organism evidence="1">
    <name type="scientific">Ophidiomyces ophidiicola</name>
    <dbReference type="NCBI Taxonomy" id="1387563"/>
    <lineage>
        <taxon>Eukaryota</taxon>
        <taxon>Fungi</taxon>
        <taxon>Dikarya</taxon>
        <taxon>Ascomycota</taxon>
        <taxon>Pezizomycotina</taxon>
        <taxon>Eurotiomycetes</taxon>
        <taxon>Eurotiomycetidae</taxon>
        <taxon>Onygenales</taxon>
        <taxon>Onygenaceae</taxon>
        <taxon>Ophidiomyces</taxon>
    </lineage>
</organism>
<name>A0ACB8US98_9EURO</name>
<accession>A0ACB8US98</accession>
<protein>
    <submittedName>
        <fullName evidence="1">Uncharacterized protein</fullName>
    </submittedName>
</protein>
<dbReference type="EMBL" id="JALBCA010000105">
    <property type="protein sequence ID" value="KAI2382873.1"/>
    <property type="molecule type" value="Genomic_DNA"/>
</dbReference>
<gene>
    <name evidence="1" type="ORF">LOY88_005645</name>
</gene>
<proteinExistence type="predicted"/>
<evidence type="ECO:0000313" key="1">
    <source>
        <dbReference type="EMBL" id="KAI2382873.1"/>
    </source>
</evidence>